<comment type="caution">
    <text evidence="2">The sequence shown here is derived from an EMBL/GenBank/DDBJ whole genome shotgun (WGS) entry which is preliminary data.</text>
</comment>
<dbReference type="HOGENOM" id="CLU_2590278_0_0_1"/>
<evidence type="ECO:0000256" key="1">
    <source>
        <dbReference type="SAM" id="MobiDB-lite"/>
    </source>
</evidence>
<feature type="region of interest" description="Disordered" evidence="1">
    <location>
        <begin position="1"/>
        <end position="21"/>
    </location>
</feature>
<dbReference type="InParanoid" id="G7DWQ7"/>
<accession>G7DWQ7</accession>
<reference evidence="2 3" key="2">
    <citation type="journal article" date="2012" name="Open Biol.">
        <title>Characteristics of nucleosomes and linker DNA regions on the genome of the basidiomycete Mixia osmundae revealed by mono- and dinucleosome mapping.</title>
        <authorList>
            <person name="Nishida H."/>
            <person name="Kondo S."/>
            <person name="Matsumoto T."/>
            <person name="Suzuki Y."/>
            <person name="Yoshikawa H."/>
            <person name="Taylor T.D."/>
            <person name="Sugiyama J."/>
        </authorList>
    </citation>
    <scope>NUCLEOTIDE SEQUENCE [LARGE SCALE GENOMIC DNA]</scope>
    <source>
        <strain evidence="3">CBS 9802 / IAM 14324 / JCM 22182 / KY 12970</strain>
    </source>
</reference>
<reference evidence="2 3" key="1">
    <citation type="journal article" date="2011" name="J. Gen. Appl. Microbiol.">
        <title>Draft genome sequencing of the enigmatic basidiomycete Mixia osmundae.</title>
        <authorList>
            <person name="Nishida H."/>
            <person name="Nagatsuka Y."/>
            <person name="Sugiyama J."/>
        </authorList>
    </citation>
    <scope>NUCLEOTIDE SEQUENCE [LARGE SCALE GENOMIC DNA]</scope>
    <source>
        <strain evidence="3">CBS 9802 / IAM 14324 / JCM 22182 / KY 12970</strain>
    </source>
</reference>
<protein>
    <submittedName>
        <fullName evidence="2">Uncharacterized protein</fullName>
    </submittedName>
</protein>
<organism evidence="2 3">
    <name type="scientific">Mixia osmundae (strain CBS 9802 / IAM 14324 / JCM 22182 / KY 12970)</name>
    <dbReference type="NCBI Taxonomy" id="764103"/>
    <lineage>
        <taxon>Eukaryota</taxon>
        <taxon>Fungi</taxon>
        <taxon>Dikarya</taxon>
        <taxon>Basidiomycota</taxon>
        <taxon>Pucciniomycotina</taxon>
        <taxon>Mixiomycetes</taxon>
        <taxon>Mixiales</taxon>
        <taxon>Mixiaceae</taxon>
        <taxon>Mixia</taxon>
    </lineage>
</organism>
<dbReference type="AlphaFoldDB" id="G7DWQ7"/>
<dbReference type="Proteomes" id="UP000009131">
    <property type="component" value="Unassembled WGS sequence"/>
</dbReference>
<proteinExistence type="predicted"/>
<dbReference type="EMBL" id="BABT02000054">
    <property type="protein sequence ID" value="GAA95004.1"/>
    <property type="molecule type" value="Genomic_DNA"/>
</dbReference>
<name>G7DWQ7_MIXOS</name>
<evidence type="ECO:0000313" key="2">
    <source>
        <dbReference type="EMBL" id="GAA95004.1"/>
    </source>
</evidence>
<keyword evidence="3" id="KW-1185">Reference proteome</keyword>
<sequence length="80" mass="8942">MHELMLLSSKSTQQRSEDADRLKVDRVSNMLPSRAGIEPAAIMSSSKNLPQSYNAFATESRHSSTNRRTLLKTAQPLLKI</sequence>
<evidence type="ECO:0000313" key="3">
    <source>
        <dbReference type="Proteomes" id="UP000009131"/>
    </source>
</evidence>
<gene>
    <name evidence="2" type="primary">Mo01659</name>
    <name evidence="2" type="ORF">E5Q_01659</name>
</gene>